<organism evidence="2 3">
    <name type="scientific">Undibacterium pigrum</name>
    <dbReference type="NCBI Taxonomy" id="401470"/>
    <lineage>
        <taxon>Bacteria</taxon>
        <taxon>Pseudomonadati</taxon>
        <taxon>Pseudomonadota</taxon>
        <taxon>Betaproteobacteria</taxon>
        <taxon>Burkholderiales</taxon>
        <taxon>Oxalobacteraceae</taxon>
        <taxon>Undibacterium</taxon>
    </lineage>
</organism>
<feature type="transmembrane region" description="Helical" evidence="1">
    <location>
        <begin position="15"/>
        <end position="35"/>
    </location>
</feature>
<keyword evidence="1" id="KW-0812">Transmembrane</keyword>
<evidence type="ECO:0000313" key="2">
    <source>
        <dbReference type="EMBL" id="PXX46497.1"/>
    </source>
</evidence>
<keyword evidence="1" id="KW-0472">Membrane</keyword>
<reference evidence="2 3" key="1">
    <citation type="submission" date="2018-05" db="EMBL/GenBank/DDBJ databases">
        <title>Genomic Encyclopedia of Type Strains, Phase IV (KMG-IV): sequencing the most valuable type-strain genomes for metagenomic binning, comparative biology and taxonomic classification.</title>
        <authorList>
            <person name="Goeker M."/>
        </authorList>
    </citation>
    <scope>NUCLEOTIDE SEQUENCE [LARGE SCALE GENOMIC DNA]</scope>
    <source>
        <strain evidence="2 3">DSM 19792</strain>
    </source>
</reference>
<accession>A0A318JDD8</accession>
<dbReference type="InterPro" id="IPR032314">
    <property type="entry name" value="DUF4845"/>
</dbReference>
<dbReference type="EMBL" id="QJKB01000001">
    <property type="protein sequence ID" value="PXX46497.1"/>
    <property type="molecule type" value="Genomic_DNA"/>
</dbReference>
<name>A0A318JDD8_9BURK</name>
<gene>
    <name evidence="2" type="ORF">DFR42_10161</name>
</gene>
<evidence type="ECO:0000256" key="1">
    <source>
        <dbReference type="SAM" id="Phobius"/>
    </source>
</evidence>
<evidence type="ECO:0000313" key="3">
    <source>
        <dbReference type="Proteomes" id="UP000247792"/>
    </source>
</evidence>
<dbReference type="RefSeq" id="WP_245936774.1">
    <property type="nucleotide sequence ID" value="NZ_QJKB01000001.1"/>
</dbReference>
<dbReference type="AlphaFoldDB" id="A0A318JDD8"/>
<keyword evidence="3" id="KW-1185">Reference proteome</keyword>
<proteinExistence type="predicted"/>
<dbReference type="Proteomes" id="UP000247792">
    <property type="component" value="Unassembled WGS sequence"/>
</dbReference>
<sequence>MSKNKHFFMKKQKGITLIGLIMAMAVVIVLAMVAMKVVPTVIEYNSINRAINSTKNAGSTPAEIQIAFEKQREVGYFDAVTGKDLIITRNTDGGFDLHFSYAKKIPLVGPASILMEYSGTTAKNGVVVTKPVKAD</sequence>
<dbReference type="Pfam" id="PF16137">
    <property type="entry name" value="DUF4845"/>
    <property type="match status" value="1"/>
</dbReference>
<keyword evidence="1" id="KW-1133">Transmembrane helix</keyword>
<protein>
    <submittedName>
        <fullName evidence="2">Uncharacterized protein DUF4845</fullName>
    </submittedName>
</protein>
<comment type="caution">
    <text evidence="2">The sequence shown here is derived from an EMBL/GenBank/DDBJ whole genome shotgun (WGS) entry which is preliminary data.</text>
</comment>